<keyword evidence="3" id="KW-0479">Metal-binding</keyword>
<dbReference type="PANTHER" id="PTHR42796">
    <property type="entry name" value="FUMARYLACETOACETATE HYDROLASE DOMAIN-CONTAINING PROTEIN 2A-RELATED"/>
    <property type="match status" value="1"/>
</dbReference>
<reference evidence="6 9" key="2">
    <citation type="submission" date="2020-04" db="EMBL/GenBank/DDBJ databases">
        <authorList>
            <person name="De Canck E."/>
        </authorList>
    </citation>
    <scope>NUCLEOTIDE SEQUENCE [LARGE SCALE GENOMIC DNA]</scope>
    <source>
        <strain evidence="6 9">LMG 27174</strain>
    </source>
</reference>
<evidence type="ECO:0000313" key="6">
    <source>
        <dbReference type="EMBL" id="CAB3668961.1"/>
    </source>
</evidence>
<dbReference type="SUPFAM" id="SSF56529">
    <property type="entry name" value="FAH"/>
    <property type="match status" value="1"/>
</dbReference>
<dbReference type="EMBL" id="PNXY01000002">
    <property type="protein sequence ID" value="PMS33780.1"/>
    <property type="molecule type" value="Genomic_DNA"/>
</dbReference>
<evidence type="ECO:0000313" key="8">
    <source>
        <dbReference type="Proteomes" id="UP000235659"/>
    </source>
</evidence>
<dbReference type="InterPro" id="IPR051121">
    <property type="entry name" value="FAH"/>
</dbReference>
<evidence type="ECO:0000259" key="5">
    <source>
        <dbReference type="Pfam" id="PF01557"/>
    </source>
</evidence>
<dbReference type="GO" id="GO:0046872">
    <property type="term" value="F:metal ion binding"/>
    <property type="evidence" value="ECO:0007669"/>
    <property type="project" value="UniProtKB-KW"/>
</dbReference>
<dbReference type="EC" id="4.3.2.3" evidence="6"/>
<dbReference type="Pfam" id="PF01557">
    <property type="entry name" value="FAA_hydrolase"/>
    <property type="match status" value="1"/>
</dbReference>
<comment type="similarity">
    <text evidence="2">Belongs to the FAH family.</text>
</comment>
<dbReference type="RefSeq" id="WP_102630951.1">
    <property type="nucleotide sequence ID" value="NZ_CADIJZ010000006.1"/>
</dbReference>
<evidence type="ECO:0000256" key="4">
    <source>
        <dbReference type="ARBA" id="ARBA00022801"/>
    </source>
</evidence>
<keyword evidence="7" id="KW-0413">Isomerase</keyword>
<dbReference type="FunFam" id="3.90.850.10:FF:000002">
    <property type="entry name" value="2-hydroxyhepta-2,4-diene-1,7-dioate isomerase"/>
    <property type="match status" value="1"/>
</dbReference>
<dbReference type="AlphaFoldDB" id="A0A2N7WWM5"/>
<evidence type="ECO:0000313" key="9">
    <source>
        <dbReference type="Proteomes" id="UP000494205"/>
    </source>
</evidence>
<sequence>MKLVTYTFEGKTSVGKVVGDKVVDLSKAYEDVPATVLGILQGGKEVMSRLEAVRPEDATTIPLSEVKLEAPIQNPQKYLAIGLNYKDHVEEILKRGGKGPEHQMWFNKNVSCINGPYDPINLPKVSEALDYEGELGVVIGKRCKNVPESEALDAVGGYLVIDDVTCRDWQRKTTQWTLGKSFDTHGPIGPWLITPDEVPDPHALEMRLFVNGELRQKTSTGGMVYDIPAQISYLSTVMTLEPGDIIATGTCSGAGFGFTPPRFLKVGDFVRVEIDGIGHIENEVVAEP</sequence>
<dbReference type="Gene3D" id="3.90.850.10">
    <property type="entry name" value="Fumarylacetoacetase-like, C-terminal domain"/>
    <property type="match status" value="1"/>
</dbReference>
<keyword evidence="6" id="KW-0456">Lyase</keyword>
<dbReference type="EMBL" id="CADIJZ010000006">
    <property type="protein sequence ID" value="CAB3668961.1"/>
    <property type="molecule type" value="Genomic_DNA"/>
</dbReference>
<dbReference type="GO" id="GO:0050385">
    <property type="term" value="F:ureidoglycolate lyase activity"/>
    <property type="evidence" value="ECO:0007669"/>
    <property type="project" value="UniProtKB-EC"/>
</dbReference>
<keyword evidence="8" id="KW-1185">Reference proteome</keyword>
<organism evidence="6 9">
    <name type="scientific">Paraburkholderia rhynchosiae</name>
    <dbReference type="NCBI Taxonomy" id="487049"/>
    <lineage>
        <taxon>Bacteria</taxon>
        <taxon>Pseudomonadati</taxon>
        <taxon>Pseudomonadota</taxon>
        <taxon>Betaproteobacteria</taxon>
        <taxon>Burkholderiales</taxon>
        <taxon>Burkholderiaceae</taxon>
        <taxon>Paraburkholderia</taxon>
    </lineage>
</organism>
<evidence type="ECO:0000256" key="2">
    <source>
        <dbReference type="ARBA" id="ARBA00010211"/>
    </source>
</evidence>
<dbReference type="PANTHER" id="PTHR42796:SF4">
    <property type="entry name" value="FUMARYLACETOACETATE HYDROLASE DOMAIN-CONTAINING PROTEIN 2A"/>
    <property type="match status" value="1"/>
</dbReference>
<comment type="cofactor">
    <cofactor evidence="1">
        <name>Mg(2+)</name>
        <dbReference type="ChEBI" id="CHEBI:18420"/>
    </cofactor>
</comment>
<dbReference type="Proteomes" id="UP000235659">
    <property type="component" value="Unassembled WGS sequence"/>
</dbReference>
<dbReference type="InterPro" id="IPR011234">
    <property type="entry name" value="Fumarylacetoacetase-like_C"/>
</dbReference>
<dbReference type="GO" id="GO:0019752">
    <property type="term" value="P:carboxylic acid metabolic process"/>
    <property type="evidence" value="ECO:0007669"/>
    <property type="project" value="UniProtKB-ARBA"/>
</dbReference>
<dbReference type="GO" id="GO:0016787">
    <property type="term" value="F:hydrolase activity"/>
    <property type="evidence" value="ECO:0007669"/>
    <property type="project" value="UniProtKB-KW"/>
</dbReference>
<keyword evidence="4" id="KW-0378">Hydrolase</keyword>
<dbReference type="Proteomes" id="UP000494205">
    <property type="component" value="Unassembled WGS sequence"/>
</dbReference>
<feature type="domain" description="Fumarylacetoacetase-like C-terminal" evidence="5">
    <location>
        <begin position="79"/>
        <end position="285"/>
    </location>
</feature>
<dbReference type="OrthoDB" id="8582489at2"/>
<gene>
    <name evidence="7" type="ORF">C0Z16_04430</name>
    <name evidence="6" type="ORF">LMG27174_02046</name>
</gene>
<protein>
    <submittedName>
        <fullName evidence="7">5-carboxymethyl-2-hydroxymuconate isomerase</fullName>
    </submittedName>
    <submittedName>
        <fullName evidence="6">Ureidoglycolate lyase</fullName>
        <ecNumber evidence="6">4.3.2.3</ecNumber>
    </submittedName>
</protein>
<proteinExistence type="inferred from homology"/>
<evidence type="ECO:0000313" key="7">
    <source>
        <dbReference type="EMBL" id="PMS33780.1"/>
    </source>
</evidence>
<dbReference type="GO" id="GO:0016853">
    <property type="term" value="F:isomerase activity"/>
    <property type="evidence" value="ECO:0007669"/>
    <property type="project" value="UniProtKB-KW"/>
</dbReference>
<reference evidence="7 8" key="1">
    <citation type="submission" date="2018-01" db="EMBL/GenBank/DDBJ databases">
        <title>Whole genome analyses suggest that Burkholderia sensu lato contains two further novel genera in the rhizoxinica-symbiotica group Mycetohabitans gen. nov., and Trinickia gen. nov.: implications for the evolution of diazotrophy and nodulation in the Burkholderiaceae.</title>
        <authorList>
            <person name="Estrada-de los Santos P."/>
            <person name="Palmer M."/>
            <person name="Chavez-Ramirez B."/>
            <person name="Beukes C."/>
            <person name="Steenkamp E.T."/>
            <person name="Hirsch A.M."/>
            <person name="Manyaka P."/>
            <person name="Maluk M."/>
            <person name="Lafos M."/>
            <person name="Crook M."/>
            <person name="Gross E."/>
            <person name="Simon M.F."/>
            <person name="Bueno dos Reis Junior F."/>
            <person name="Poole P.S."/>
            <person name="Venter S.N."/>
            <person name="James E.K."/>
        </authorList>
    </citation>
    <scope>NUCLEOTIDE SEQUENCE [LARGE SCALE GENOMIC DNA]</scope>
    <source>
        <strain evidence="7 8">WSM 3937</strain>
    </source>
</reference>
<evidence type="ECO:0000256" key="3">
    <source>
        <dbReference type="ARBA" id="ARBA00022723"/>
    </source>
</evidence>
<name>A0A2N7WWM5_9BURK</name>
<dbReference type="InterPro" id="IPR036663">
    <property type="entry name" value="Fumarylacetoacetase_C_sf"/>
</dbReference>
<accession>A0A2N7WWM5</accession>
<evidence type="ECO:0000256" key="1">
    <source>
        <dbReference type="ARBA" id="ARBA00001946"/>
    </source>
</evidence>